<feature type="transmembrane region" description="Helical" evidence="1">
    <location>
        <begin position="15"/>
        <end position="34"/>
    </location>
</feature>
<evidence type="ECO:0000313" key="3">
    <source>
        <dbReference type="Proteomes" id="UP000282435"/>
    </source>
</evidence>
<protein>
    <recommendedName>
        <fullName evidence="4">PH domain-containing protein</fullName>
    </recommendedName>
</protein>
<keyword evidence="1" id="KW-1133">Transmembrane helix</keyword>
<keyword evidence="1" id="KW-0812">Transmembrane</keyword>
<evidence type="ECO:0000313" key="2">
    <source>
        <dbReference type="EMBL" id="AZR60312.1"/>
    </source>
</evidence>
<gene>
    <name evidence="2" type="ORF">ELB75_09965</name>
</gene>
<dbReference type="EMBL" id="CP034670">
    <property type="protein sequence ID" value="AZR60312.1"/>
    <property type="molecule type" value="Genomic_DNA"/>
</dbReference>
<sequence length="168" mass="19228">MMEYELRISFFRCSLWLLPGAAFFLGFAFLLLSWSDSAARDTFVDVLWGLFAAVGGLFVLVWLRCITGFRPVVLTQQGVVLRSVWGRERLVRWADIEDVREHTIRANGWSTDFAALCLRGDSRYAPYDCRHAESKKQVLVPYSHVMHGGHRNVQQQLRSALSLYGSQL</sequence>
<feature type="transmembrane region" description="Helical" evidence="1">
    <location>
        <begin position="46"/>
        <end position="63"/>
    </location>
</feature>
<evidence type="ECO:0008006" key="4">
    <source>
        <dbReference type="Google" id="ProtNLM"/>
    </source>
</evidence>
<organism evidence="2 3">
    <name type="scientific">Eikenella corrodens</name>
    <dbReference type="NCBI Taxonomy" id="539"/>
    <lineage>
        <taxon>Bacteria</taxon>
        <taxon>Pseudomonadati</taxon>
        <taxon>Pseudomonadota</taxon>
        <taxon>Betaproteobacteria</taxon>
        <taxon>Neisseriales</taxon>
        <taxon>Neisseriaceae</taxon>
        <taxon>Eikenella</taxon>
    </lineage>
</organism>
<name>A0A3S9SLE5_EIKCO</name>
<accession>A0A3S9SLE5</accession>
<dbReference type="AlphaFoldDB" id="A0A3S9SLE5"/>
<keyword evidence="1" id="KW-0472">Membrane</keyword>
<evidence type="ECO:0000256" key="1">
    <source>
        <dbReference type="SAM" id="Phobius"/>
    </source>
</evidence>
<dbReference type="OrthoDB" id="9936126at2"/>
<dbReference type="Proteomes" id="UP000282435">
    <property type="component" value="Chromosome"/>
</dbReference>
<reference evidence="2 3" key="1">
    <citation type="submission" date="2018-12" db="EMBL/GenBank/DDBJ databases">
        <title>Genome sequencing of Eikenella corrodens KCOM 3110 (= JS217).</title>
        <authorList>
            <person name="Koo J.-K."/>
            <person name="Park S.-N."/>
            <person name="Lim Y.K."/>
        </authorList>
    </citation>
    <scope>NUCLEOTIDE SEQUENCE [LARGE SCALE GENOMIC DNA]</scope>
    <source>
        <strain evidence="2 3">KCOM 3110</strain>
    </source>
</reference>
<proteinExistence type="predicted"/>
<dbReference type="RefSeq" id="WP_126983780.1">
    <property type="nucleotide sequence ID" value="NZ_CP034670.1"/>
</dbReference>